<comment type="subcellular location">
    <subcellularLocation>
        <location evidence="1 11">Cell outer membrane</location>
        <topology evidence="1 11">Multi-pass membrane protein</topology>
    </subcellularLocation>
</comment>
<evidence type="ECO:0000256" key="11">
    <source>
        <dbReference type="PROSITE-ProRule" id="PRU01360"/>
    </source>
</evidence>
<sequence length="715" mass="78530">MKFHTGRGPPAGLCGVSFSTRDGWSAHMVRANVRRNSLVGLTVLSLPLVSFAGGVPTTVIDEVIVTGRLDRLQGTPVSASQGVVTDEQLDLRPVLRTGELMEVVPGLIVTQHSGDGKANQFFLRGFNLDHGTDLATSVDGVPVNMPTHGHGQGYTDINFVIPELVQAIEYRKGTYYAETGNFSAAGAVNMRYRHKVDSPMFVVEGGQDNYKRGMAAASPEIGGGTLLVGLEYAQIDGPWVLEENYDKRNGLLRYTHGAGKDGQFSITAQAYEGDWRSTDQVPLRAVRSGEIDRFGFIDPTDGGSTHRYGLSVDWNASLGKGTTTGLLYAVDYNLNLISNFSYFTDAENGDQFQQVDDRRIYGGEWAWHRPFDWQGREQELTTGVQVRHDDIGKVGLYRTIARERFDTVREDAVKQTSYAVFSSLDTRWTDKLRTTVGLRADHFDFDVDANLAENSGSASDSLVSPKLAIVLGPWSKTEFFFDVGRGFHSNDARGTTIRVDPADGVTPAERVNPLVKALGTDVGLRTAIVPNTQFSVSLWSLDLDSELLFIGDAGTTEASRESERRGVEIAAIWNPIQWLIVDADLAWSKARFSDDDPAGDRIPGAVENVASVGVAIDHPSGWFGGARFRHFGKAPLIEDNSVRSEPTTLVNLEAGYRFAKRYKVSAAVYNVFDSKDSDITYFYESQLANESEPVEDIHFHPVEPRTVRVTVSASF</sequence>
<comment type="caution">
    <text evidence="15">The sequence shown here is derived from an EMBL/GenBank/DDBJ whole genome shotgun (WGS) entry which is preliminary data.</text>
</comment>
<dbReference type="RefSeq" id="WP_380601771.1">
    <property type="nucleotide sequence ID" value="NZ_JBHSDU010000014.1"/>
</dbReference>
<evidence type="ECO:0000313" key="15">
    <source>
        <dbReference type="EMBL" id="MFC4312410.1"/>
    </source>
</evidence>
<gene>
    <name evidence="15" type="ORF">ACFPN2_25225</name>
</gene>
<dbReference type="InterPro" id="IPR000531">
    <property type="entry name" value="Beta-barrel_TonB"/>
</dbReference>
<feature type="domain" description="TonB-dependent receptor-like beta-barrel" evidence="13">
    <location>
        <begin position="279"/>
        <end position="671"/>
    </location>
</feature>
<feature type="domain" description="TonB-dependent receptor plug" evidence="14">
    <location>
        <begin position="78"/>
        <end position="187"/>
    </location>
</feature>
<evidence type="ECO:0000259" key="13">
    <source>
        <dbReference type="Pfam" id="PF00593"/>
    </source>
</evidence>
<evidence type="ECO:0000256" key="7">
    <source>
        <dbReference type="ARBA" id="ARBA00023065"/>
    </source>
</evidence>
<evidence type="ECO:0000256" key="1">
    <source>
        <dbReference type="ARBA" id="ARBA00004571"/>
    </source>
</evidence>
<dbReference type="EMBL" id="JBHSDU010000014">
    <property type="protein sequence ID" value="MFC4312410.1"/>
    <property type="molecule type" value="Genomic_DNA"/>
</dbReference>
<keyword evidence="9 11" id="KW-0472">Membrane</keyword>
<keyword evidence="16" id="KW-1185">Reference proteome</keyword>
<dbReference type="PROSITE" id="PS52016">
    <property type="entry name" value="TONB_DEPENDENT_REC_3"/>
    <property type="match status" value="1"/>
</dbReference>
<comment type="similarity">
    <text evidence="11 12">Belongs to the TonB-dependent receptor family.</text>
</comment>
<name>A0ABV8SZ26_9GAMM</name>
<proteinExistence type="inferred from homology"/>
<keyword evidence="4" id="KW-0410">Iron transport</keyword>
<evidence type="ECO:0000256" key="10">
    <source>
        <dbReference type="ARBA" id="ARBA00023237"/>
    </source>
</evidence>
<dbReference type="CDD" id="cd01347">
    <property type="entry name" value="ligand_gated_channel"/>
    <property type="match status" value="1"/>
</dbReference>
<protein>
    <submittedName>
        <fullName evidence="15">TonB-dependent receptor</fullName>
    </submittedName>
</protein>
<keyword evidence="5 11" id="KW-0812">Transmembrane</keyword>
<evidence type="ECO:0000256" key="2">
    <source>
        <dbReference type="ARBA" id="ARBA00022448"/>
    </source>
</evidence>
<keyword evidence="7" id="KW-0406">Ion transport</keyword>
<dbReference type="SUPFAM" id="SSF56935">
    <property type="entry name" value="Porins"/>
    <property type="match status" value="1"/>
</dbReference>
<evidence type="ECO:0000256" key="4">
    <source>
        <dbReference type="ARBA" id="ARBA00022496"/>
    </source>
</evidence>
<reference evidence="16" key="1">
    <citation type="journal article" date="2019" name="Int. J. Syst. Evol. Microbiol.">
        <title>The Global Catalogue of Microorganisms (GCM) 10K type strain sequencing project: providing services to taxonomists for standard genome sequencing and annotation.</title>
        <authorList>
            <consortium name="The Broad Institute Genomics Platform"/>
            <consortium name="The Broad Institute Genome Sequencing Center for Infectious Disease"/>
            <person name="Wu L."/>
            <person name="Ma J."/>
        </authorList>
    </citation>
    <scope>NUCLEOTIDE SEQUENCE [LARGE SCALE GENOMIC DNA]</scope>
    <source>
        <strain evidence="16">CGMCC 1.10759</strain>
    </source>
</reference>
<dbReference type="Pfam" id="PF00593">
    <property type="entry name" value="TonB_dep_Rec_b-barrel"/>
    <property type="match status" value="1"/>
</dbReference>
<dbReference type="Gene3D" id="2.40.170.20">
    <property type="entry name" value="TonB-dependent receptor, beta-barrel domain"/>
    <property type="match status" value="1"/>
</dbReference>
<evidence type="ECO:0000313" key="16">
    <source>
        <dbReference type="Proteomes" id="UP001595904"/>
    </source>
</evidence>
<keyword evidence="3 11" id="KW-1134">Transmembrane beta strand</keyword>
<dbReference type="InterPro" id="IPR012910">
    <property type="entry name" value="Plug_dom"/>
</dbReference>
<keyword evidence="15" id="KW-0675">Receptor</keyword>
<dbReference type="PANTHER" id="PTHR32552:SF81">
    <property type="entry name" value="TONB-DEPENDENT OUTER MEMBRANE RECEPTOR"/>
    <property type="match status" value="1"/>
</dbReference>
<organism evidence="15 16">
    <name type="scientific">Steroidobacter flavus</name>
    <dbReference type="NCBI Taxonomy" id="1842136"/>
    <lineage>
        <taxon>Bacteria</taxon>
        <taxon>Pseudomonadati</taxon>
        <taxon>Pseudomonadota</taxon>
        <taxon>Gammaproteobacteria</taxon>
        <taxon>Steroidobacterales</taxon>
        <taxon>Steroidobacteraceae</taxon>
        <taxon>Steroidobacter</taxon>
    </lineage>
</organism>
<dbReference type="Gene3D" id="2.170.130.10">
    <property type="entry name" value="TonB-dependent receptor, plug domain"/>
    <property type="match status" value="1"/>
</dbReference>
<accession>A0ABV8SZ26</accession>
<keyword evidence="6" id="KW-0408">Iron</keyword>
<dbReference type="Proteomes" id="UP001595904">
    <property type="component" value="Unassembled WGS sequence"/>
</dbReference>
<evidence type="ECO:0000256" key="8">
    <source>
        <dbReference type="ARBA" id="ARBA00023077"/>
    </source>
</evidence>
<keyword evidence="2 11" id="KW-0813">Transport</keyword>
<dbReference type="PANTHER" id="PTHR32552">
    <property type="entry name" value="FERRICHROME IRON RECEPTOR-RELATED"/>
    <property type="match status" value="1"/>
</dbReference>
<evidence type="ECO:0000259" key="14">
    <source>
        <dbReference type="Pfam" id="PF07715"/>
    </source>
</evidence>
<keyword evidence="10 11" id="KW-0998">Cell outer membrane</keyword>
<dbReference type="InterPro" id="IPR039426">
    <property type="entry name" value="TonB-dep_rcpt-like"/>
</dbReference>
<evidence type="ECO:0000256" key="9">
    <source>
        <dbReference type="ARBA" id="ARBA00023136"/>
    </source>
</evidence>
<dbReference type="InterPro" id="IPR036942">
    <property type="entry name" value="Beta-barrel_TonB_sf"/>
</dbReference>
<evidence type="ECO:0000256" key="12">
    <source>
        <dbReference type="RuleBase" id="RU003357"/>
    </source>
</evidence>
<evidence type="ECO:0000256" key="5">
    <source>
        <dbReference type="ARBA" id="ARBA00022692"/>
    </source>
</evidence>
<dbReference type="InterPro" id="IPR037066">
    <property type="entry name" value="Plug_dom_sf"/>
</dbReference>
<evidence type="ECO:0000256" key="6">
    <source>
        <dbReference type="ARBA" id="ARBA00023004"/>
    </source>
</evidence>
<keyword evidence="8 12" id="KW-0798">TonB box</keyword>
<dbReference type="Pfam" id="PF07715">
    <property type="entry name" value="Plug"/>
    <property type="match status" value="1"/>
</dbReference>
<evidence type="ECO:0000256" key="3">
    <source>
        <dbReference type="ARBA" id="ARBA00022452"/>
    </source>
</evidence>